<dbReference type="SMR" id="A0AA97NSN3"/>
<dbReference type="EMBL" id="JH793316">
    <property type="protein sequence ID" value="ELQ35575.1"/>
    <property type="molecule type" value="Genomic_DNA"/>
</dbReference>
<proteinExistence type="predicted"/>
<evidence type="ECO:0000256" key="1">
    <source>
        <dbReference type="SAM" id="MobiDB-lite"/>
    </source>
</evidence>
<sequence>MFVKPLRWSWEKALYSAASLFNPPVAPRLEEKPSGDCAHAKPLRQKPSSAQQAAPKSLEPHPDVWTG</sequence>
<name>A0AA97NSN3_PYRO3</name>
<accession>A0AA97NSN3</accession>
<reference evidence="2" key="1">
    <citation type="journal article" date="2012" name="PLoS Genet.">
        <title>Comparative analysis of the genomes of two field isolates of the rice blast fungus Magnaporthe oryzae.</title>
        <authorList>
            <person name="Xue M."/>
            <person name="Yang J."/>
            <person name="Li Z."/>
            <person name="Hu S."/>
            <person name="Yao N."/>
            <person name="Dean R.A."/>
            <person name="Zhao W."/>
            <person name="Shen M."/>
            <person name="Zhang H."/>
            <person name="Li C."/>
            <person name="Liu L."/>
            <person name="Cao L."/>
            <person name="Xu X."/>
            <person name="Xing Y."/>
            <person name="Hsiang T."/>
            <person name="Zhang Z."/>
            <person name="Xu J.R."/>
            <person name="Peng Y.L."/>
        </authorList>
    </citation>
    <scope>NUCLEOTIDE SEQUENCE</scope>
    <source>
        <strain evidence="2">Y34</strain>
    </source>
</reference>
<dbReference type="AlphaFoldDB" id="A0AA97NSN3"/>
<gene>
    <name evidence="2" type="ORF">OOU_Y34scaffold00703g29</name>
</gene>
<protein>
    <submittedName>
        <fullName evidence="2">Uncharacterized protein</fullName>
    </submittedName>
</protein>
<evidence type="ECO:0000313" key="2">
    <source>
        <dbReference type="EMBL" id="ELQ35575.1"/>
    </source>
</evidence>
<feature type="compositionally biased region" description="Basic and acidic residues" evidence="1">
    <location>
        <begin position="58"/>
        <end position="67"/>
    </location>
</feature>
<dbReference type="Proteomes" id="UP000011086">
    <property type="component" value="Unassembled WGS sequence"/>
</dbReference>
<feature type="region of interest" description="Disordered" evidence="1">
    <location>
        <begin position="25"/>
        <end position="67"/>
    </location>
</feature>
<organism evidence="2">
    <name type="scientific">Pyricularia oryzae (strain Y34)</name>
    <name type="common">Rice blast fungus</name>
    <name type="synonym">Magnaporthe oryzae</name>
    <dbReference type="NCBI Taxonomy" id="1143189"/>
    <lineage>
        <taxon>Eukaryota</taxon>
        <taxon>Fungi</taxon>
        <taxon>Dikarya</taxon>
        <taxon>Ascomycota</taxon>
        <taxon>Pezizomycotina</taxon>
        <taxon>Sordariomycetes</taxon>
        <taxon>Sordariomycetidae</taxon>
        <taxon>Magnaporthales</taxon>
        <taxon>Pyriculariaceae</taxon>
        <taxon>Pyricularia</taxon>
    </lineage>
</organism>